<keyword evidence="2" id="KW-1185">Reference proteome</keyword>
<dbReference type="AlphaFoldDB" id="B6JEF7"/>
<dbReference type="KEGG" id="ocg:OCA5_c24070"/>
<name>B6JEF7_AFIC5</name>
<dbReference type="OrthoDB" id="8395907at2"/>
<proteinExistence type="predicted"/>
<dbReference type="RefSeq" id="WP_012562751.1">
    <property type="nucleotide sequence ID" value="NC_011386.1"/>
</dbReference>
<dbReference type="Proteomes" id="UP000007730">
    <property type="component" value="Chromosome"/>
</dbReference>
<sequence length="207" mass="22625">MSLSFVEDHGEWFAFIPDPFPENFPPGVMFTKRASDPSDGSGWYGYKEAAFQANTLKMTVAPSGEDWIVQATSRDPSMLFPQGGMKVVEFDDSSSDPVEPDAYTGKVYDPVAHTISDPPAAPPPVLSCTPWQLRRSLNHFGLREAIEGFVANSGDQDIKDAWEFATEFRRNHPFVAACTAALAPALAITPEAADTLTDQIFEYAVTA</sequence>
<evidence type="ECO:0000313" key="1">
    <source>
        <dbReference type="EMBL" id="AEI07103.1"/>
    </source>
</evidence>
<gene>
    <name evidence="1" type="ordered locus">OCA5_c24070</name>
</gene>
<accession>B6JEF7</accession>
<dbReference type="EMBL" id="CP002826">
    <property type="protein sequence ID" value="AEI07103.1"/>
    <property type="molecule type" value="Genomic_DNA"/>
</dbReference>
<organism evidence="1 2">
    <name type="scientific">Afipia carboxidovorans (strain ATCC 49405 / DSM 1227 / KCTC 32145 / OM5)</name>
    <name type="common">Oligotropha carboxidovorans</name>
    <dbReference type="NCBI Taxonomy" id="504832"/>
    <lineage>
        <taxon>Bacteria</taxon>
        <taxon>Pseudomonadati</taxon>
        <taxon>Pseudomonadota</taxon>
        <taxon>Alphaproteobacteria</taxon>
        <taxon>Hyphomicrobiales</taxon>
        <taxon>Nitrobacteraceae</taxon>
        <taxon>Afipia</taxon>
    </lineage>
</organism>
<evidence type="ECO:0000313" key="2">
    <source>
        <dbReference type="Proteomes" id="UP000007730"/>
    </source>
</evidence>
<dbReference type="HOGENOM" id="CLU_1425529_0_0_5"/>
<protein>
    <submittedName>
        <fullName evidence="1">Uncharacterized protein</fullName>
    </submittedName>
</protein>
<dbReference type="KEGG" id="oca:OCAR_5591"/>
<dbReference type="STRING" id="504832.OCA5_c24070"/>
<dbReference type="eggNOG" id="ENOG5031U4W">
    <property type="taxonomic scope" value="Bacteria"/>
</dbReference>
<reference evidence="1 2" key="1">
    <citation type="journal article" date="2011" name="J. Bacteriol.">
        <title>Complete genome sequences of the chemolithoautotrophic Oligotropha carboxidovorans strains OM4 and OM5.</title>
        <authorList>
            <person name="Volland S."/>
            <person name="Rachinger M."/>
            <person name="Strittmatter A."/>
            <person name="Daniel R."/>
            <person name="Gottschalk G."/>
            <person name="Meyer O."/>
        </authorList>
    </citation>
    <scope>NUCLEOTIDE SEQUENCE [LARGE SCALE GENOMIC DNA]</scope>
    <source>
        <strain evidence="2">ATCC 49405 / DSM 1227 / KCTC 32145 / OM5</strain>
    </source>
</reference>